<feature type="compositionally biased region" description="Polar residues" evidence="1">
    <location>
        <begin position="97"/>
        <end position="106"/>
    </location>
</feature>
<gene>
    <name evidence="2" type="ORF">VBRA1451_LOCUS29234</name>
</gene>
<feature type="region of interest" description="Disordered" evidence="1">
    <location>
        <begin position="53"/>
        <end position="106"/>
    </location>
</feature>
<protein>
    <submittedName>
        <fullName evidence="2">Uncharacterized protein</fullName>
    </submittedName>
</protein>
<evidence type="ECO:0000256" key="1">
    <source>
        <dbReference type="SAM" id="MobiDB-lite"/>
    </source>
</evidence>
<sequence length="106" mass="11759">MQKAKRVMSELTEDYGKKTIDQATVKLDVLKYSSLCLSHQLMNGGIVASLGTPTASPAPPLYKQHEPTQQAKSAKQHTHRDTIGVHYPDPLPRHPTNRSPYQTPAQ</sequence>
<accession>A0A7S1KHS1</accession>
<proteinExistence type="predicted"/>
<name>A0A7S1KHS1_9ALVE</name>
<dbReference type="EMBL" id="HBGB01049853">
    <property type="protein sequence ID" value="CAD9074150.1"/>
    <property type="molecule type" value="Transcribed_RNA"/>
</dbReference>
<evidence type="ECO:0000313" key="2">
    <source>
        <dbReference type="EMBL" id="CAD9074150.1"/>
    </source>
</evidence>
<reference evidence="2" key="1">
    <citation type="submission" date="2021-01" db="EMBL/GenBank/DDBJ databases">
        <authorList>
            <person name="Corre E."/>
            <person name="Pelletier E."/>
            <person name="Niang G."/>
            <person name="Scheremetjew M."/>
            <person name="Finn R."/>
            <person name="Kale V."/>
            <person name="Holt S."/>
            <person name="Cochrane G."/>
            <person name="Meng A."/>
            <person name="Brown T."/>
            <person name="Cohen L."/>
        </authorList>
    </citation>
    <scope>NUCLEOTIDE SEQUENCE</scope>
    <source>
        <strain evidence="2">CCMP3346</strain>
    </source>
</reference>
<organism evidence="2">
    <name type="scientific">Vitrella brassicaformis</name>
    <dbReference type="NCBI Taxonomy" id="1169539"/>
    <lineage>
        <taxon>Eukaryota</taxon>
        <taxon>Sar</taxon>
        <taxon>Alveolata</taxon>
        <taxon>Colpodellida</taxon>
        <taxon>Vitrellaceae</taxon>
        <taxon>Vitrella</taxon>
    </lineage>
</organism>
<dbReference type="AlphaFoldDB" id="A0A7S1KHS1"/>